<name>A0ACB7NXJ5_9PEZI</name>
<dbReference type="EMBL" id="JAGIZQ010000006">
    <property type="protein sequence ID" value="KAH6623118.1"/>
    <property type="molecule type" value="Genomic_DNA"/>
</dbReference>
<comment type="caution">
    <text evidence="1">The sequence shown here is derived from an EMBL/GenBank/DDBJ whole genome shotgun (WGS) entry which is preliminary data.</text>
</comment>
<dbReference type="Proteomes" id="UP000724584">
    <property type="component" value="Unassembled WGS sequence"/>
</dbReference>
<gene>
    <name evidence="1" type="ORF">F5144DRAFT_353597</name>
</gene>
<sequence length="187" mass="20229">MSNFLFSHQLFPDLFFLAPFSASGAPSRAGSSVRHQPISPGTAGGNRQDPPWPGRAAPLLRAQSRHRKKSSTSQPGGVKKGQTVLLCLILFPEIALIPEIAEPHVLPASRIWGNTMIMHPRLILLFDSDASGRSDFGGLRKVRMYPSLGGAKKGRATTGTLVVATSPTTENIGLRLPSDTQEWCDFE</sequence>
<evidence type="ECO:0000313" key="2">
    <source>
        <dbReference type="Proteomes" id="UP000724584"/>
    </source>
</evidence>
<reference evidence="1 2" key="1">
    <citation type="journal article" date="2021" name="Nat. Commun.">
        <title>Genetic determinants of endophytism in the Arabidopsis root mycobiome.</title>
        <authorList>
            <person name="Mesny F."/>
            <person name="Miyauchi S."/>
            <person name="Thiergart T."/>
            <person name="Pickel B."/>
            <person name="Atanasova L."/>
            <person name="Karlsson M."/>
            <person name="Huettel B."/>
            <person name="Barry K.W."/>
            <person name="Haridas S."/>
            <person name="Chen C."/>
            <person name="Bauer D."/>
            <person name="Andreopoulos W."/>
            <person name="Pangilinan J."/>
            <person name="LaButti K."/>
            <person name="Riley R."/>
            <person name="Lipzen A."/>
            <person name="Clum A."/>
            <person name="Drula E."/>
            <person name="Henrissat B."/>
            <person name="Kohler A."/>
            <person name="Grigoriev I.V."/>
            <person name="Martin F.M."/>
            <person name="Hacquard S."/>
        </authorList>
    </citation>
    <scope>NUCLEOTIDE SEQUENCE [LARGE SCALE GENOMIC DNA]</scope>
    <source>
        <strain evidence="1 2">MPI-SDFR-AT-0079</strain>
    </source>
</reference>
<protein>
    <submittedName>
        <fullName evidence="1">Uncharacterized protein</fullName>
    </submittedName>
</protein>
<keyword evidence="2" id="KW-1185">Reference proteome</keyword>
<proteinExistence type="predicted"/>
<accession>A0ACB7NXJ5</accession>
<evidence type="ECO:0000313" key="1">
    <source>
        <dbReference type="EMBL" id="KAH6623118.1"/>
    </source>
</evidence>
<organism evidence="1 2">
    <name type="scientific">Chaetomium tenue</name>
    <dbReference type="NCBI Taxonomy" id="1854479"/>
    <lineage>
        <taxon>Eukaryota</taxon>
        <taxon>Fungi</taxon>
        <taxon>Dikarya</taxon>
        <taxon>Ascomycota</taxon>
        <taxon>Pezizomycotina</taxon>
        <taxon>Sordariomycetes</taxon>
        <taxon>Sordariomycetidae</taxon>
        <taxon>Sordariales</taxon>
        <taxon>Chaetomiaceae</taxon>
        <taxon>Chaetomium</taxon>
    </lineage>
</organism>